<evidence type="ECO:0000313" key="1">
    <source>
        <dbReference type="EMBL" id="MBB6503722.1"/>
    </source>
</evidence>
<organism evidence="1 2">
    <name type="scientific">Sphingomonas endophytica</name>
    <dbReference type="NCBI Taxonomy" id="869719"/>
    <lineage>
        <taxon>Bacteria</taxon>
        <taxon>Pseudomonadati</taxon>
        <taxon>Pseudomonadota</taxon>
        <taxon>Alphaproteobacteria</taxon>
        <taxon>Sphingomonadales</taxon>
        <taxon>Sphingomonadaceae</taxon>
        <taxon>Sphingomonas</taxon>
    </lineage>
</organism>
<reference evidence="1 2" key="1">
    <citation type="submission" date="2020-08" db="EMBL/GenBank/DDBJ databases">
        <title>The Agave Microbiome: Exploring the role of microbial communities in plant adaptations to desert environments.</title>
        <authorList>
            <person name="Partida-Martinez L.P."/>
        </authorList>
    </citation>
    <scope>NUCLEOTIDE SEQUENCE [LARGE SCALE GENOMIC DNA]</scope>
    <source>
        <strain evidence="1 2">AS3.13</strain>
    </source>
</reference>
<evidence type="ECO:0000313" key="2">
    <source>
        <dbReference type="Proteomes" id="UP000522313"/>
    </source>
</evidence>
<comment type="caution">
    <text evidence="1">The sequence shown here is derived from an EMBL/GenBank/DDBJ whole genome shotgun (WGS) entry which is preliminary data.</text>
</comment>
<dbReference type="EMBL" id="JACHBT010000003">
    <property type="protein sequence ID" value="MBB6503722.1"/>
    <property type="molecule type" value="Genomic_DNA"/>
</dbReference>
<name>A0A7X0JBB3_9SPHN</name>
<dbReference type="Proteomes" id="UP000522313">
    <property type="component" value="Unassembled WGS sequence"/>
</dbReference>
<protein>
    <submittedName>
        <fullName evidence="1">Uncharacterized protein</fullName>
    </submittedName>
</protein>
<dbReference type="AlphaFoldDB" id="A0A7X0JBB3"/>
<accession>A0A7X0JBB3</accession>
<sequence length="104" mass="11739">MIPQSLKPFVNRLRQETDSGNVKWVGGAENSFFANHGAYTVYLSYSFDDDRELSVYKMSVTHQGQEAWFAVTSDEYDIQDMRDLYGSVTVSAAGFGNLATDFFK</sequence>
<gene>
    <name evidence="1" type="ORF">F4693_000677</name>
</gene>
<reference evidence="1 2" key="2">
    <citation type="submission" date="2020-08" db="EMBL/GenBank/DDBJ databases">
        <authorList>
            <person name="Partida-Martinez L."/>
            <person name="Huntemann M."/>
            <person name="Clum A."/>
            <person name="Wang J."/>
            <person name="Palaniappan K."/>
            <person name="Ritter S."/>
            <person name="Chen I.-M."/>
            <person name="Stamatis D."/>
            <person name="Reddy T."/>
            <person name="O'Malley R."/>
            <person name="Daum C."/>
            <person name="Shapiro N."/>
            <person name="Ivanova N."/>
            <person name="Kyrpides N."/>
            <person name="Woyke T."/>
        </authorList>
    </citation>
    <scope>NUCLEOTIDE SEQUENCE [LARGE SCALE GENOMIC DNA]</scope>
    <source>
        <strain evidence="1 2">AS3.13</strain>
    </source>
</reference>
<proteinExistence type="predicted"/>